<reference evidence="11" key="1">
    <citation type="submission" date="2023-10" db="EMBL/GenBank/DDBJ databases">
        <authorList>
            <person name="Domelevo Entfellner J.-B."/>
        </authorList>
    </citation>
    <scope>NUCLEOTIDE SEQUENCE</scope>
</reference>
<dbReference type="SMART" id="SM00297">
    <property type="entry name" value="BROMO"/>
    <property type="match status" value="1"/>
</dbReference>
<evidence type="ECO:0000256" key="8">
    <source>
        <dbReference type="SAM" id="Coils"/>
    </source>
</evidence>
<gene>
    <name evidence="11" type="ORF">AYBTSS11_LOCUS19057</name>
</gene>
<dbReference type="InterPro" id="IPR001487">
    <property type="entry name" value="Bromodomain"/>
</dbReference>
<evidence type="ECO:0000256" key="5">
    <source>
        <dbReference type="ARBA" id="ARBA00023163"/>
    </source>
</evidence>
<dbReference type="PANTHER" id="PTHR46136:SF19">
    <property type="entry name" value="TRANSCRIPTION FACTOR GTE12"/>
    <property type="match status" value="1"/>
</dbReference>
<evidence type="ECO:0000256" key="6">
    <source>
        <dbReference type="ARBA" id="ARBA00023242"/>
    </source>
</evidence>
<name>A0AA86SRE3_9FABA</name>
<proteinExistence type="predicted"/>
<evidence type="ECO:0000256" key="2">
    <source>
        <dbReference type="ARBA" id="ARBA00023015"/>
    </source>
</evidence>
<dbReference type="Proteomes" id="UP001189624">
    <property type="component" value="Chromosome 6"/>
</dbReference>
<accession>A0AA86SRE3</accession>
<feature type="compositionally biased region" description="Low complexity" evidence="9">
    <location>
        <begin position="46"/>
        <end position="59"/>
    </location>
</feature>
<evidence type="ECO:0000259" key="10">
    <source>
        <dbReference type="PROSITE" id="PS50014"/>
    </source>
</evidence>
<evidence type="ECO:0000256" key="4">
    <source>
        <dbReference type="ARBA" id="ARBA00023117"/>
    </source>
</evidence>
<dbReference type="InterPro" id="IPR036427">
    <property type="entry name" value="Bromodomain-like_sf"/>
</dbReference>
<dbReference type="Gene3D" id="1.20.920.10">
    <property type="entry name" value="Bromodomain-like"/>
    <property type="match status" value="1"/>
</dbReference>
<feature type="domain" description="Bromo" evidence="10">
    <location>
        <begin position="91"/>
        <end position="163"/>
    </location>
</feature>
<dbReference type="EMBL" id="OY731403">
    <property type="protein sequence ID" value="CAJ1962081.1"/>
    <property type="molecule type" value="Genomic_DNA"/>
</dbReference>
<comment type="subcellular location">
    <subcellularLocation>
        <location evidence="1">Nucleus</location>
    </subcellularLocation>
</comment>
<dbReference type="SUPFAM" id="SSF47370">
    <property type="entry name" value="Bromodomain"/>
    <property type="match status" value="1"/>
</dbReference>
<dbReference type="PRINTS" id="PR00503">
    <property type="entry name" value="BROMODOMAIN"/>
</dbReference>
<feature type="coiled-coil region" evidence="8">
    <location>
        <begin position="377"/>
        <end position="425"/>
    </location>
</feature>
<keyword evidence="2" id="KW-0805">Transcription regulation</keyword>
<dbReference type="PROSITE" id="PS50014">
    <property type="entry name" value="BROMODOMAIN_2"/>
    <property type="match status" value="1"/>
</dbReference>
<evidence type="ECO:0000313" key="11">
    <source>
        <dbReference type="EMBL" id="CAJ1962081.1"/>
    </source>
</evidence>
<organism evidence="11 12">
    <name type="scientific">Sphenostylis stenocarpa</name>
    <dbReference type="NCBI Taxonomy" id="92480"/>
    <lineage>
        <taxon>Eukaryota</taxon>
        <taxon>Viridiplantae</taxon>
        <taxon>Streptophyta</taxon>
        <taxon>Embryophyta</taxon>
        <taxon>Tracheophyta</taxon>
        <taxon>Spermatophyta</taxon>
        <taxon>Magnoliopsida</taxon>
        <taxon>eudicotyledons</taxon>
        <taxon>Gunneridae</taxon>
        <taxon>Pentapetalae</taxon>
        <taxon>rosids</taxon>
        <taxon>fabids</taxon>
        <taxon>Fabales</taxon>
        <taxon>Fabaceae</taxon>
        <taxon>Papilionoideae</taxon>
        <taxon>50 kb inversion clade</taxon>
        <taxon>NPAAA clade</taxon>
        <taxon>indigoferoid/millettioid clade</taxon>
        <taxon>Phaseoleae</taxon>
        <taxon>Sphenostylis</taxon>
    </lineage>
</organism>
<evidence type="ECO:0000256" key="7">
    <source>
        <dbReference type="PROSITE-ProRule" id="PRU00035"/>
    </source>
</evidence>
<dbReference type="GO" id="GO:0005634">
    <property type="term" value="C:nucleus"/>
    <property type="evidence" value="ECO:0007669"/>
    <property type="project" value="UniProtKB-SubCell"/>
</dbReference>
<dbReference type="PANTHER" id="PTHR46136">
    <property type="entry name" value="TRANSCRIPTION FACTOR GTE8"/>
    <property type="match status" value="1"/>
</dbReference>
<dbReference type="AlphaFoldDB" id="A0AA86SRE3"/>
<sequence length="503" mass="57114">MIATETIVPSAKLKIKFSTNRMEVDSGIKREFGREVSHTDERRRCNSNGKSSGLNSNKRGSTDSIEGQKVKRQRVDRKGSVLCATLLKSLMSHPYSWVFSKPVDPVALNIPDYFTIISHPMDFGTIKTKLEKNKYSGIEEFSADVRLTFSNAMTYNPPSNDVHLMAKELCKIFDKKLKELGRKFKCEDEQGKSVTETIEETSRRSFDTIHSRHKDSWPRKTHVSENKGNHKIRSSASKYAKVEAPKLTQIPCKFIEKDLHKGSKCNPDREQPAGSLKACSTVCLVTHKCTICGDTNCHCVIHSNSTQVSSDISSEGCEGRDLIACGADTLRQALRAAMLKSRFADTILKAQQKTLLEHGGKRNPQKLQLEKERLERIQREERARIEAQIKIAEAAARMRAEEESRQRREKEREAARAAIEKIERTVDIEHNMEIIRELERLSGCTLSYKAVGGRNGYKVALDTLDKPQFENPLERLGLFMKEEYTIEDEEFLNGAREEGEIFN</sequence>
<keyword evidence="5" id="KW-0804">Transcription</keyword>
<feature type="region of interest" description="Disordered" evidence="9">
    <location>
        <begin position="35"/>
        <end position="72"/>
    </location>
</feature>
<feature type="compositionally biased region" description="Basic and acidic residues" evidence="9">
    <location>
        <begin position="35"/>
        <end position="44"/>
    </location>
</feature>
<dbReference type="CDD" id="cd05506">
    <property type="entry name" value="Bromo_plant1"/>
    <property type="match status" value="1"/>
</dbReference>
<keyword evidence="4 7" id="KW-0103">Bromodomain</keyword>
<keyword evidence="12" id="KW-1185">Reference proteome</keyword>
<dbReference type="Pfam" id="PF00439">
    <property type="entry name" value="Bromodomain"/>
    <property type="match status" value="1"/>
</dbReference>
<dbReference type="Gramene" id="rna-AYBTSS11_LOCUS19057">
    <property type="protein sequence ID" value="CAJ1962081.1"/>
    <property type="gene ID" value="gene-AYBTSS11_LOCUS19057"/>
</dbReference>
<evidence type="ECO:0000256" key="3">
    <source>
        <dbReference type="ARBA" id="ARBA00023054"/>
    </source>
</evidence>
<keyword evidence="6" id="KW-0539">Nucleus</keyword>
<dbReference type="InterPro" id="IPR052442">
    <property type="entry name" value="Env_Response_Regulator"/>
</dbReference>
<feature type="region of interest" description="Disordered" evidence="9">
    <location>
        <begin position="205"/>
        <end position="235"/>
    </location>
</feature>
<dbReference type="InterPro" id="IPR037377">
    <property type="entry name" value="GTE_bromo"/>
</dbReference>
<evidence type="ECO:0000256" key="9">
    <source>
        <dbReference type="SAM" id="MobiDB-lite"/>
    </source>
</evidence>
<feature type="compositionally biased region" description="Basic and acidic residues" evidence="9">
    <location>
        <begin position="205"/>
        <end position="228"/>
    </location>
</feature>
<evidence type="ECO:0000256" key="1">
    <source>
        <dbReference type="ARBA" id="ARBA00004123"/>
    </source>
</evidence>
<protein>
    <recommendedName>
        <fullName evidence="10">Bromo domain-containing protein</fullName>
    </recommendedName>
</protein>
<evidence type="ECO:0000313" key="12">
    <source>
        <dbReference type="Proteomes" id="UP001189624"/>
    </source>
</evidence>
<keyword evidence="3 8" id="KW-0175">Coiled coil</keyword>